<dbReference type="AlphaFoldDB" id="A0A2T1GGZ7"/>
<dbReference type="RefSeq" id="WP_106303670.1">
    <property type="nucleotide sequence ID" value="NZ_PVWO01000100.1"/>
</dbReference>
<keyword evidence="3" id="KW-1185">Reference proteome</keyword>
<dbReference type="EMBL" id="PVWO01000100">
    <property type="protein sequence ID" value="PSB56957.1"/>
    <property type="molecule type" value="Genomic_DNA"/>
</dbReference>
<comment type="caution">
    <text evidence="2">The sequence shown here is derived from an EMBL/GenBank/DDBJ whole genome shotgun (WGS) entry which is preliminary data.</text>
</comment>
<accession>A0A2T1GGZ7</accession>
<feature type="region of interest" description="Disordered" evidence="1">
    <location>
        <begin position="152"/>
        <end position="182"/>
    </location>
</feature>
<protein>
    <submittedName>
        <fullName evidence="2">DNA phosphorothioation-associated protein 4</fullName>
    </submittedName>
</protein>
<dbReference type="InterPro" id="IPR023983">
    <property type="entry name" value="DNA_S_mod_dnd_assoc_4"/>
</dbReference>
<evidence type="ECO:0000313" key="2">
    <source>
        <dbReference type="EMBL" id="PSB56957.1"/>
    </source>
</evidence>
<dbReference type="Proteomes" id="UP000238937">
    <property type="component" value="Unassembled WGS sequence"/>
</dbReference>
<feature type="compositionally biased region" description="Polar residues" evidence="1">
    <location>
        <begin position="158"/>
        <end position="171"/>
    </location>
</feature>
<evidence type="ECO:0000256" key="1">
    <source>
        <dbReference type="SAM" id="MobiDB-lite"/>
    </source>
</evidence>
<dbReference type="NCBIfam" id="TIGR04062">
    <property type="entry name" value="dnd_assoc_4"/>
    <property type="match status" value="1"/>
</dbReference>
<sequence>MSENRIRVAKDKAELVKSLIASTENNSPFQTYADVMLFAAVLGAKHNQRIPLGEISKKEPGPISIEIFIARGYDPVLKLIAISATENINVISPVGGASPMSNRADVEQQRIGIFEEYANGGLDLLDRELCGAVDYTERILLMLSVEAKQRMPHGKMGSASNSNGEDPTSTAPAEFDLRKFLG</sequence>
<proteinExistence type="predicted"/>
<organism evidence="2 3">
    <name type="scientific">Chamaesiphon polymorphus CCALA 037</name>
    <dbReference type="NCBI Taxonomy" id="2107692"/>
    <lineage>
        <taxon>Bacteria</taxon>
        <taxon>Bacillati</taxon>
        <taxon>Cyanobacteriota</taxon>
        <taxon>Cyanophyceae</taxon>
        <taxon>Gomontiellales</taxon>
        <taxon>Chamaesiphonaceae</taxon>
        <taxon>Chamaesiphon</taxon>
    </lineage>
</organism>
<gene>
    <name evidence="2" type="ORF">C7B77_10095</name>
</gene>
<dbReference type="OrthoDB" id="3687123at2"/>
<name>A0A2T1GGZ7_9CYAN</name>
<evidence type="ECO:0000313" key="3">
    <source>
        <dbReference type="Proteomes" id="UP000238937"/>
    </source>
</evidence>
<reference evidence="2 3" key="1">
    <citation type="submission" date="2018-03" db="EMBL/GenBank/DDBJ databases">
        <title>The ancient ancestry and fast evolution of plastids.</title>
        <authorList>
            <person name="Moore K.R."/>
            <person name="Magnabosco C."/>
            <person name="Momper L."/>
            <person name="Gold D.A."/>
            <person name="Bosak T."/>
            <person name="Fournier G.P."/>
        </authorList>
    </citation>
    <scope>NUCLEOTIDE SEQUENCE [LARGE SCALE GENOMIC DNA]</scope>
    <source>
        <strain evidence="2 3">CCALA 037</strain>
    </source>
</reference>